<proteinExistence type="predicted"/>
<evidence type="ECO:0000313" key="2">
    <source>
        <dbReference type="EMBL" id="SFJ92060.1"/>
    </source>
</evidence>
<dbReference type="InterPro" id="IPR029058">
    <property type="entry name" value="AB_hydrolase_fold"/>
</dbReference>
<dbReference type="EMBL" id="FORP01000010">
    <property type="protein sequence ID" value="SFJ92060.1"/>
    <property type="molecule type" value="Genomic_DNA"/>
</dbReference>
<gene>
    <name evidence="2" type="ORF">SAMN05421835_110221</name>
</gene>
<keyword evidence="3" id="KW-1185">Reference proteome</keyword>
<feature type="domain" description="AB hydrolase-1" evidence="1">
    <location>
        <begin position="4"/>
        <end position="218"/>
    </location>
</feature>
<dbReference type="RefSeq" id="WP_218153494.1">
    <property type="nucleotide sequence ID" value="NZ_FORP01000010.1"/>
</dbReference>
<accession>A0A1I3VAA2</accession>
<dbReference type="Gene3D" id="3.40.50.1820">
    <property type="entry name" value="alpha/beta hydrolase"/>
    <property type="match status" value="1"/>
</dbReference>
<dbReference type="PANTHER" id="PTHR37017:SF11">
    <property type="entry name" value="ESTERASE_LIPASE_THIOESTERASE DOMAIN-CONTAINING PROTEIN"/>
    <property type="match status" value="1"/>
</dbReference>
<reference evidence="2 3" key="1">
    <citation type="submission" date="2016-10" db="EMBL/GenBank/DDBJ databases">
        <authorList>
            <person name="de Groot N.N."/>
        </authorList>
    </citation>
    <scope>NUCLEOTIDE SEQUENCE [LARGE SCALE GENOMIC DNA]</scope>
    <source>
        <strain evidence="2 3">DSM 44468</strain>
    </source>
</reference>
<dbReference type="InterPro" id="IPR052897">
    <property type="entry name" value="Sec-Metab_Biosynth_Hydrolase"/>
</dbReference>
<organism evidence="2 3">
    <name type="scientific">Amycolatopsis sacchari</name>
    <dbReference type="NCBI Taxonomy" id="115433"/>
    <lineage>
        <taxon>Bacteria</taxon>
        <taxon>Bacillati</taxon>
        <taxon>Actinomycetota</taxon>
        <taxon>Actinomycetes</taxon>
        <taxon>Pseudonocardiales</taxon>
        <taxon>Pseudonocardiaceae</taxon>
        <taxon>Amycolatopsis</taxon>
    </lineage>
</organism>
<dbReference type="STRING" id="115433.SAMN05421835_110221"/>
<sequence>MANVVLVHGAWSDGSVWQEVVAALQDDGHRVLAVQLPLTSLADDVAWTRRAIATFDGPAILAGHSYGGTVISAAARENTQVRALVFVAGYAPDEGETIPALSERGAPTPGQKAIRFDDDGWSTLDPGLFGDALGADLPTRTTRALAASQKPTHGACFSAPAERGAWHDLPCAYVLSTDDRILDPGLQRWFADRTEARVTELPTSHLSPVSRPREVAAAIAGS</sequence>
<name>A0A1I3VAA2_9PSEU</name>
<dbReference type="SUPFAM" id="SSF53474">
    <property type="entry name" value="alpha/beta-Hydrolases"/>
    <property type="match status" value="1"/>
</dbReference>
<evidence type="ECO:0000313" key="3">
    <source>
        <dbReference type="Proteomes" id="UP000199025"/>
    </source>
</evidence>
<dbReference type="AlphaFoldDB" id="A0A1I3VAA2"/>
<dbReference type="Proteomes" id="UP000199025">
    <property type="component" value="Unassembled WGS sequence"/>
</dbReference>
<dbReference type="PANTHER" id="PTHR37017">
    <property type="entry name" value="AB HYDROLASE-1 DOMAIN-CONTAINING PROTEIN-RELATED"/>
    <property type="match status" value="1"/>
</dbReference>
<protein>
    <submittedName>
        <fullName evidence="2">Pimeloyl-ACP methyl ester carboxylesterase</fullName>
    </submittedName>
</protein>
<dbReference type="GO" id="GO:0003824">
    <property type="term" value="F:catalytic activity"/>
    <property type="evidence" value="ECO:0007669"/>
    <property type="project" value="UniProtKB-ARBA"/>
</dbReference>
<evidence type="ECO:0000259" key="1">
    <source>
        <dbReference type="Pfam" id="PF12697"/>
    </source>
</evidence>
<dbReference type="Pfam" id="PF12697">
    <property type="entry name" value="Abhydrolase_6"/>
    <property type="match status" value="1"/>
</dbReference>
<dbReference type="InterPro" id="IPR000073">
    <property type="entry name" value="AB_hydrolase_1"/>
</dbReference>